<feature type="compositionally biased region" description="Low complexity" evidence="4">
    <location>
        <begin position="675"/>
        <end position="686"/>
    </location>
</feature>
<evidence type="ECO:0000256" key="3">
    <source>
        <dbReference type="PROSITE-ProRule" id="PRU00221"/>
    </source>
</evidence>
<accession>K0KBD8</accession>
<evidence type="ECO:0000313" key="5">
    <source>
        <dbReference type="EMBL" id="CCH42325.1"/>
    </source>
</evidence>
<reference evidence="5 6" key="1">
    <citation type="journal article" date="2012" name="Eukaryot. Cell">
        <title>Draft genome sequence of Wickerhamomyces ciferrii NRRL Y-1031 F-60-10.</title>
        <authorList>
            <person name="Schneider J."/>
            <person name="Andrea H."/>
            <person name="Blom J."/>
            <person name="Jaenicke S."/>
            <person name="Ruckert C."/>
            <person name="Schorsch C."/>
            <person name="Szczepanowski R."/>
            <person name="Farwick M."/>
            <person name="Goesmann A."/>
            <person name="Puhler A."/>
            <person name="Schaffer S."/>
            <person name="Tauch A."/>
            <person name="Kohler T."/>
            <person name="Brinkrolf K."/>
        </authorList>
    </citation>
    <scope>NUCLEOTIDE SEQUENCE [LARGE SCALE GENOMIC DNA]</scope>
    <source>
        <strain evidence="6">ATCC 14091 / BCRC 22168 / CBS 111 / JCM 3599 / NBRC 0793 / NRRL Y-1031 F-60-10</strain>
    </source>
</reference>
<dbReference type="HOGENOM" id="CLU_008245_0_0_1"/>
<keyword evidence="1 3" id="KW-0853">WD repeat</keyword>
<dbReference type="PANTHER" id="PTHR14221:SF0">
    <property type="entry name" value="WD REPEAT-CONTAINING PROTEIN 44"/>
    <property type="match status" value="1"/>
</dbReference>
<sequence length="745" mass="83843">MTDNSTLSGSSYLSSSPPTSTTSSGSSKLKKKLFKGLFSGHGHGNNSSNNSSNSDHPGRNRSATTSTEFYQDDEEFSSEDEKSIDLNSYSATITPLCFKHNSKSNKREIAKNLTEKLQIIDDEDFEKYLIQPKYIKNFRKCVKPAIICKRLFLAQELNQNDNNNPSDPSTPDLVVDEFIKSDGFQNDTDQNDSPKKAIYAMKFSPDGKFLASAGKGNIIKIWKVIASPLDRMEQSSTPSTNGFQGLNLNDLENDHDTKKTMYASVFQDVPYRIFSGHQHDILSLDWSKNNFLLSSSMDKTVKLWNVNQSNCLRTYTHGDFVPSIKFHPTDDRFFLSGCLDHKVRLWSILDNEVSYEFDCKNLVTAVSFTPNGNLTIAGTFNGNLYFLDTKNLELRHSLVINQKKNNNNGSKVTGIETFFDKDDVKVLITTNDSRIRLLSLRQRQLIEYFKGLENNSSQIIATVSEDKKYIISGSENHWVYIWKNHKDENDDLSKLKTSNNFKKLINHDKKKRKDYTSFHAHHSVVTCALIAPSGTAKALSLSNDYIYELNTEFYKAADNLNDAEDIYDHDHSFYEDSLIKEDMIGSVIVTSDDTGLIRVFRQDFSSTVRKLLIEEKNKKAKPELIPSGLNSSDHRTVFLHKGLNRSNSSNLSKATKNYNKTLNTHTQGSKSGYTSGSVSGNRSRSGTLDSNKGINVAALNQQLLNHKNNHLICDVCNSEKFKVTKTGNSSEIGIFCTDCGNQLNT</sequence>
<organism evidence="5 6">
    <name type="scientific">Wickerhamomyces ciferrii (strain ATCC 14091 / BCRC 22168 / CBS 111 / JCM 3599 / NBRC 0793 / NRRL Y-1031 F-60-10)</name>
    <name type="common">Yeast</name>
    <name type="synonym">Pichia ciferrii</name>
    <dbReference type="NCBI Taxonomy" id="1206466"/>
    <lineage>
        <taxon>Eukaryota</taxon>
        <taxon>Fungi</taxon>
        <taxon>Dikarya</taxon>
        <taxon>Ascomycota</taxon>
        <taxon>Saccharomycotina</taxon>
        <taxon>Saccharomycetes</taxon>
        <taxon>Phaffomycetales</taxon>
        <taxon>Wickerhamomycetaceae</taxon>
        <taxon>Wickerhamomyces</taxon>
    </lineage>
</organism>
<protein>
    <submittedName>
        <fullName evidence="5">WD repeat-containing protein</fullName>
    </submittedName>
</protein>
<evidence type="ECO:0000256" key="2">
    <source>
        <dbReference type="ARBA" id="ARBA00022737"/>
    </source>
</evidence>
<feature type="region of interest" description="Disordered" evidence="4">
    <location>
        <begin position="662"/>
        <end position="690"/>
    </location>
</feature>
<dbReference type="PROSITE" id="PS50294">
    <property type="entry name" value="WD_REPEATS_REGION"/>
    <property type="match status" value="2"/>
</dbReference>
<dbReference type="EMBL" id="CAIF01000040">
    <property type="protein sequence ID" value="CCH42325.1"/>
    <property type="molecule type" value="Genomic_DNA"/>
</dbReference>
<feature type="compositionally biased region" description="Low complexity" evidence="4">
    <location>
        <begin position="35"/>
        <end position="54"/>
    </location>
</feature>
<feature type="compositionally biased region" description="Low complexity" evidence="4">
    <location>
        <begin position="1"/>
        <end position="27"/>
    </location>
</feature>
<dbReference type="eggNOG" id="KOG0283">
    <property type="taxonomic scope" value="Eukaryota"/>
</dbReference>
<proteinExistence type="predicted"/>
<dbReference type="FunCoup" id="K0KBD8">
    <property type="interactions" value="63"/>
</dbReference>
<dbReference type="STRING" id="1206466.K0KBD8"/>
<comment type="caution">
    <text evidence="5">The sequence shown here is derived from an EMBL/GenBank/DDBJ whole genome shotgun (WGS) entry which is preliminary data.</text>
</comment>
<dbReference type="PROSITE" id="PS50082">
    <property type="entry name" value="WD_REPEATS_2"/>
    <property type="match status" value="3"/>
</dbReference>
<dbReference type="PROSITE" id="PS00678">
    <property type="entry name" value="WD_REPEATS_1"/>
    <property type="match status" value="1"/>
</dbReference>
<dbReference type="InterPro" id="IPR040324">
    <property type="entry name" value="WDR44/Dgr2"/>
</dbReference>
<feature type="compositionally biased region" description="Polar residues" evidence="4">
    <location>
        <begin position="662"/>
        <end position="674"/>
    </location>
</feature>
<feature type="repeat" description="WD" evidence="3">
    <location>
        <begin position="191"/>
        <end position="224"/>
    </location>
</feature>
<evidence type="ECO:0000256" key="4">
    <source>
        <dbReference type="SAM" id="MobiDB-lite"/>
    </source>
</evidence>
<dbReference type="PANTHER" id="PTHR14221">
    <property type="entry name" value="WD REPEAT DOMAIN 44"/>
    <property type="match status" value="1"/>
</dbReference>
<dbReference type="Proteomes" id="UP000009328">
    <property type="component" value="Unassembled WGS sequence"/>
</dbReference>
<dbReference type="Gene3D" id="2.130.10.10">
    <property type="entry name" value="YVTN repeat-like/Quinoprotein amine dehydrogenase"/>
    <property type="match status" value="1"/>
</dbReference>
<name>K0KBD8_WICCF</name>
<dbReference type="AlphaFoldDB" id="K0KBD8"/>
<dbReference type="SUPFAM" id="SSF50978">
    <property type="entry name" value="WD40 repeat-like"/>
    <property type="match status" value="2"/>
</dbReference>
<keyword evidence="2" id="KW-0677">Repeat</keyword>
<evidence type="ECO:0000313" key="6">
    <source>
        <dbReference type="Proteomes" id="UP000009328"/>
    </source>
</evidence>
<dbReference type="InterPro" id="IPR001680">
    <property type="entry name" value="WD40_rpt"/>
</dbReference>
<dbReference type="Pfam" id="PF00400">
    <property type="entry name" value="WD40"/>
    <property type="match status" value="3"/>
</dbReference>
<feature type="repeat" description="WD" evidence="3">
    <location>
        <begin position="314"/>
        <end position="356"/>
    </location>
</feature>
<keyword evidence="6" id="KW-1185">Reference proteome</keyword>
<gene>
    <name evidence="5" type="ORF">BN7_1869</name>
</gene>
<dbReference type="InterPro" id="IPR015943">
    <property type="entry name" value="WD40/YVTN_repeat-like_dom_sf"/>
</dbReference>
<dbReference type="SMART" id="SM00320">
    <property type="entry name" value="WD40"/>
    <property type="match status" value="6"/>
</dbReference>
<feature type="region of interest" description="Disordered" evidence="4">
    <location>
        <begin position="1"/>
        <end position="82"/>
    </location>
</feature>
<dbReference type="InterPro" id="IPR036322">
    <property type="entry name" value="WD40_repeat_dom_sf"/>
</dbReference>
<dbReference type="InterPro" id="IPR019775">
    <property type="entry name" value="WD40_repeat_CS"/>
</dbReference>
<feature type="repeat" description="WD" evidence="3">
    <location>
        <begin position="274"/>
        <end position="314"/>
    </location>
</feature>
<dbReference type="InParanoid" id="K0KBD8"/>
<evidence type="ECO:0000256" key="1">
    <source>
        <dbReference type="ARBA" id="ARBA00022574"/>
    </source>
</evidence>